<organism evidence="2 3">
    <name type="scientific">Pseudonocardia kunmingensis</name>
    <dbReference type="NCBI Taxonomy" id="630975"/>
    <lineage>
        <taxon>Bacteria</taxon>
        <taxon>Bacillati</taxon>
        <taxon>Actinomycetota</taxon>
        <taxon>Actinomycetes</taxon>
        <taxon>Pseudonocardiales</taxon>
        <taxon>Pseudonocardiaceae</taxon>
        <taxon>Pseudonocardia</taxon>
    </lineage>
</organism>
<name>A0A543D9T9_9PSEU</name>
<dbReference type="Proteomes" id="UP000315677">
    <property type="component" value="Unassembled WGS sequence"/>
</dbReference>
<comment type="caution">
    <text evidence="2">The sequence shown here is derived from an EMBL/GenBank/DDBJ whole genome shotgun (WGS) entry which is preliminary data.</text>
</comment>
<dbReference type="Gene3D" id="3.40.50.300">
    <property type="entry name" value="P-loop containing nucleotide triphosphate hydrolases"/>
    <property type="match status" value="1"/>
</dbReference>
<feature type="domain" description="CobW/HypB/UreG nucleotide-binding" evidence="1">
    <location>
        <begin position="16"/>
        <end position="181"/>
    </location>
</feature>
<evidence type="ECO:0000259" key="1">
    <source>
        <dbReference type="Pfam" id="PF02492"/>
    </source>
</evidence>
<dbReference type="GO" id="GO:0005737">
    <property type="term" value="C:cytoplasm"/>
    <property type="evidence" value="ECO:0007669"/>
    <property type="project" value="TreeGrafter"/>
</dbReference>
<dbReference type="Pfam" id="PF02492">
    <property type="entry name" value="cobW"/>
    <property type="match status" value="1"/>
</dbReference>
<evidence type="ECO:0000313" key="2">
    <source>
        <dbReference type="EMBL" id="TQM06107.1"/>
    </source>
</evidence>
<evidence type="ECO:0000313" key="3">
    <source>
        <dbReference type="Proteomes" id="UP000315677"/>
    </source>
</evidence>
<keyword evidence="3" id="KW-1185">Reference proteome</keyword>
<reference evidence="2 3" key="1">
    <citation type="submission" date="2019-06" db="EMBL/GenBank/DDBJ databases">
        <title>Sequencing the genomes of 1000 actinobacteria strains.</title>
        <authorList>
            <person name="Klenk H.-P."/>
        </authorList>
    </citation>
    <scope>NUCLEOTIDE SEQUENCE [LARGE SCALE GENOMIC DNA]</scope>
    <source>
        <strain evidence="2 3">DSM 45301</strain>
    </source>
</reference>
<proteinExistence type="predicted"/>
<dbReference type="InterPro" id="IPR027417">
    <property type="entry name" value="P-loop_NTPase"/>
</dbReference>
<dbReference type="SUPFAM" id="SSF52540">
    <property type="entry name" value="P-loop containing nucleoside triphosphate hydrolases"/>
    <property type="match status" value="1"/>
</dbReference>
<gene>
    <name evidence="2" type="ORF">FB558_6351</name>
</gene>
<sequence length="297" mass="31086">MIPSARRSARARRVSGPGKTTLLNDLLADSLDQRIGVIVNGVGSIPVDAMLVGGSAAGVVPVGNGCPCCTTDEAGVGPLLDRLAAPEADIDAIVIEASGIAEPGALVRLVLGSGNPHTTFGGLIEVVDATEFEAVRRRHPELDRHVRLADLVVINKADRVDAAGLSRLQDVCRALNHRAPLLVARHGAVEPRMLFDVDVVPGRQLMLGQAHCDAGHEHGGHDEDHGDHHGHLHAAYASLAFVTDRPIDPHRLVDILQRRPGIGSAPGSADQQHVVDDRGGLAVRSGGFASGHVGAIR</sequence>
<protein>
    <submittedName>
        <fullName evidence="2">G3E family GTPase</fullName>
    </submittedName>
</protein>
<dbReference type="PANTHER" id="PTHR13748">
    <property type="entry name" value="COBW-RELATED"/>
    <property type="match status" value="1"/>
</dbReference>
<dbReference type="EMBL" id="VFPA01000004">
    <property type="protein sequence ID" value="TQM06107.1"/>
    <property type="molecule type" value="Genomic_DNA"/>
</dbReference>
<dbReference type="AlphaFoldDB" id="A0A543D9T9"/>
<dbReference type="InterPro" id="IPR003495">
    <property type="entry name" value="CobW/HypB/UreG_nucleotide-bd"/>
</dbReference>
<dbReference type="InterPro" id="IPR051316">
    <property type="entry name" value="Zinc-reg_GTPase_activator"/>
</dbReference>
<dbReference type="PANTHER" id="PTHR13748:SF62">
    <property type="entry name" value="COBW DOMAIN-CONTAINING PROTEIN"/>
    <property type="match status" value="1"/>
</dbReference>
<accession>A0A543D9T9</accession>